<dbReference type="InterPro" id="IPR010920">
    <property type="entry name" value="LSM_dom_sf"/>
</dbReference>
<dbReference type="SUPFAM" id="SSF82861">
    <property type="entry name" value="Mechanosensitive channel protein MscS (YggB), transmembrane region"/>
    <property type="match status" value="1"/>
</dbReference>
<keyword evidence="3" id="KW-1003">Cell membrane</keyword>
<evidence type="ECO:0000313" key="10">
    <source>
        <dbReference type="Proteomes" id="UP000003586"/>
    </source>
</evidence>
<dbReference type="Gene3D" id="1.10.287.1260">
    <property type="match status" value="1"/>
</dbReference>
<evidence type="ECO:0000256" key="2">
    <source>
        <dbReference type="ARBA" id="ARBA00008017"/>
    </source>
</evidence>
<dbReference type="Gene3D" id="3.30.70.100">
    <property type="match status" value="1"/>
</dbReference>
<dbReference type="KEGG" id="nso:NIASO_02125"/>
<comment type="subcellular location">
    <subcellularLocation>
        <location evidence="1">Cell membrane</location>
        <topology evidence="1">Multi-pass membrane protein</topology>
    </subcellularLocation>
</comment>
<evidence type="ECO:0000313" key="9">
    <source>
        <dbReference type="EMBL" id="AHF14310.1"/>
    </source>
</evidence>
<dbReference type="InterPro" id="IPR023408">
    <property type="entry name" value="MscS_beta-dom_sf"/>
</dbReference>
<dbReference type="InterPro" id="IPR011066">
    <property type="entry name" value="MscS_channel_C_sf"/>
</dbReference>
<keyword evidence="5 7" id="KW-1133">Transmembrane helix</keyword>
<dbReference type="Gene3D" id="2.30.30.60">
    <property type="match status" value="1"/>
</dbReference>
<gene>
    <name evidence="9" type="ORF">NIASO_02125</name>
</gene>
<organism evidence="9 10">
    <name type="scientific">Niabella soli DSM 19437</name>
    <dbReference type="NCBI Taxonomy" id="929713"/>
    <lineage>
        <taxon>Bacteria</taxon>
        <taxon>Pseudomonadati</taxon>
        <taxon>Bacteroidota</taxon>
        <taxon>Chitinophagia</taxon>
        <taxon>Chitinophagales</taxon>
        <taxon>Chitinophagaceae</taxon>
        <taxon>Niabella</taxon>
    </lineage>
</organism>
<evidence type="ECO:0000256" key="1">
    <source>
        <dbReference type="ARBA" id="ARBA00004651"/>
    </source>
</evidence>
<protein>
    <submittedName>
        <fullName evidence="9">Ion channel protein</fullName>
    </submittedName>
</protein>
<evidence type="ECO:0000256" key="3">
    <source>
        <dbReference type="ARBA" id="ARBA00022475"/>
    </source>
</evidence>
<reference evidence="9 10" key="1">
    <citation type="submission" date="2013-12" db="EMBL/GenBank/DDBJ databases">
        <authorList>
            <consortium name="DOE Joint Genome Institute"/>
            <person name="Eisen J."/>
            <person name="Huntemann M."/>
            <person name="Han J."/>
            <person name="Chen A."/>
            <person name="Kyrpides N."/>
            <person name="Mavromatis K."/>
            <person name="Markowitz V."/>
            <person name="Palaniappan K."/>
            <person name="Ivanova N."/>
            <person name="Schaumberg A."/>
            <person name="Pati A."/>
            <person name="Liolios K."/>
            <person name="Nordberg H.P."/>
            <person name="Cantor M.N."/>
            <person name="Hua S.X."/>
            <person name="Woyke T."/>
        </authorList>
    </citation>
    <scope>NUCLEOTIDE SEQUENCE [LARGE SCALE GENOMIC DNA]</scope>
    <source>
        <strain evidence="10">DSM 19437</strain>
    </source>
</reference>
<dbReference type="PANTHER" id="PTHR30221:SF1">
    <property type="entry name" value="SMALL-CONDUCTANCE MECHANOSENSITIVE CHANNEL"/>
    <property type="match status" value="1"/>
</dbReference>
<proteinExistence type="inferred from homology"/>
<dbReference type="eggNOG" id="COG0668">
    <property type="taxonomic scope" value="Bacteria"/>
</dbReference>
<evidence type="ECO:0000256" key="4">
    <source>
        <dbReference type="ARBA" id="ARBA00022692"/>
    </source>
</evidence>
<keyword evidence="4 7" id="KW-0812">Transmembrane</keyword>
<dbReference type="PANTHER" id="PTHR30221">
    <property type="entry name" value="SMALL-CONDUCTANCE MECHANOSENSITIVE CHANNEL"/>
    <property type="match status" value="1"/>
</dbReference>
<evidence type="ECO:0000259" key="8">
    <source>
        <dbReference type="Pfam" id="PF00924"/>
    </source>
</evidence>
<dbReference type="InterPro" id="IPR045275">
    <property type="entry name" value="MscS_archaea/bacteria_type"/>
</dbReference>
<keyword evidence="6 7" id="KW-0472">Membrane</keyword>
<dbReference type="InterPro" id="IPR008910">
    <property type="entry name" value="MSC_TM_helix"/>
</dbReference>
<dbReference type="InterPro" id="IPR006685">
    <property type="entry name" value="MscS_channel_2nd"/>
</dbReference>
<dbReference type="SUPFAM" id="SSF50182">
    <property type="entry name" value="Sm-like ribonucleoproteins"/>
    <property type="match status" value="1"/>
</dbReference>
<dbReference type="Proteomes" id="UP000003586">
    <property type="component" value="Chromosome"/>
</dbReference>
<evidence type="ECO:0000256" key="5">
    <source>
        <dbReference type="ARBA" id="ARBA00022989"/>
    </source>
</evidence>
<dbReference type="HOGENOM" id="CLU_037945_1_1_10"/>
<dbReference type="PROSITE" id="PS01246">
    <property type="entry name" value="UPF0003"/>
    <property type="match status" value="1"/>
</dbReference>
<dbReference type="AlphaFoldDB" id="W0EU19"/>
<evidence type="ECO:0000256" key="7">
    <source>
        <dbReference type="SAM" id="Phobius"/>
    </source>
</evidence>
<dbReference type="GO" id="GO:0005886">
    <property type="term" value="C:plasma membrane"/>
    <property type="evidence" value="ECO:0007669"/>
    <property type="project" value="UniProtKB-SubCell"/>
</dbReference>
<comment type="similarity">
    <text evidence="2">Belongs to the MscS (TC 1.A.23) family.</text>
</comment>
<evidence type="ECO:0000256" key="6">
    <source>
        <dbReference type="ARBA" id="ARBA00023136"/>
    </source>
</evidence>
<dbReference type="RefSeq" id="WP_008583961.1">
    <property type="nucleotide sequence ID" value="NZ_CP007035.1"/>
</dbReference>
<feature type="transmembrane region" description="Helical" evidence="7">
    <location>
        <begin position="95"/>
        <end position="117"/>
    </location>
</feature>
<feature type="transmembrane region" description="Helical" evidence="7">
    <location>
        <begin position="20"/>
        <end position="42"/>
    </location>
</feature>
<dbReference type="GO" id="GO:0008381">
    <property type="term" value="F:mechanosensitive monoatomic ion channel activity"/>
    <property type="evidence" value="ECO:0007669"/>
    <property type="project" value="InterPro"/>
</dbReference>
<feature type="transmembrane region" description="Helical" evidence="7">
    <location>
        <begin position="63"/>
        <end position="89"/>
    </location>
</feature>
<sequence length="257" mass="28720">MKTEEWLHRMYSWMITHRPAILLALVVLFAGLWLIRLFSGYLGRMMQKKQIDPSLKPFLQSMVVILLRVLLLLAVMQIAGIAMTLFAALVASFGVAAGLALSGTLQNFASGVLILFLKPFRSGDSIVAQGQEGIVTEIRIFYTVVTTFDNRIVVIPNSKLSNEVIINVSASGNRRLDIEMKFPDGIDYEQVKRIVGQAIEDSGAILHDPPKRMGISSLEPDGYKVMLNLWINAHGFIDTKFQFQEKLLQQLKQSGLL</sequence>
<feature type="domain" description="Mechanosensitive ion channel MscS" evidence="8">
    <location>
        <begin position="104"/>
        <end position="169"/>
    </location>
</feature>
<accession>W0EU19</accession>
<dbReference type="Pfam" id="PF00924">
    <property type="entry name" value="MS_channel_2nd"/>
    <property type="match status" value="1"/>
</dbReference>
<keyword evidence="10" id="KW-1185">Reference proteome</keyword>
<dbReference type="Pfam" id="PF05552">
    <property type="entry name" value="MS_channel_1st_1"/>
    <property type="match status" value="1"/>
</dbReference>
<dbReference type="SUPFAM" id="SSF82689">
    <property type="entry name" value="Mechanosensitive channel protein MscS (YggB), C-terminal domain"/>
    <property type="match status" value="1"/>
</dbReference>
<dbReference type="STRING" id="929713.NIASO_02125"/>
<dbReference type="InterPro" id="IPR006686">
    <property type="entry name" value="MscS_channel_CS"/>
</dbReference>
<dbReference type="OrthoDB" id="9809206at2"/>
<dbReference type="InterPro" id="IPR011014">
    <property type="entry name" value="MscS_channel_TM-2"/>
</dbReference>
<name>W0EU19_9BACT</name>
<dbReference type="EMBL" id="CP007035">
    <property type="protein sequence ID" value="AHF14310.1"/>
    <property type="molecule type" value="Genomic_DNA"/>
</dbReference>